<feature type="transmembrane region" description="Helical" evidence="1">
    <location>
        <begin position="50"/>
        <end position="71"/>
    </location>
</feature>
<dbReference type="AlphaFoldDB" id="A0A7X0KT36"/>
<name>A0A7X0KT36_9MICO</name>
<evidence type="ECO:0000313" key="4">
    <source>
        <dbReference type="Proteomes" id="UP000537775"/>
    </source>
</evidence>
<organism evidence="3 4">
    <name type="scientific">Microbacterium thalassium</name>
    <dbReference type="NCBI Taxonomy" id="362649"/>
    <lineage>
        <taxon>Bacteria</taxon>
        <taxon>Bacillati</taxon>
        <taxon>Actinomycetota</taxon>
        <taxon>Actinomycetes</taxon>
        <taxon>Micrococcales</taxon>
        <taxon>Microbacteriaceae</taxon>
        <taxon>Microbacterium</taxon>
    </lineage>
</organism>
<dbReference type="InterPro" id="IPR025698">
    <property type="entry name" value="2TM_dom"/>
</dbReference>
<dbReference type="Pfam" id="PF13239">
    <property type="entry name" value="2TM"/>
    <property type="match status" value="1"/>
</dbReference>
<reference evidence="3 4" key="1">
    <citation type="submission" date="2020-08" db="EMBL/GenBank/DDBJ databases">
        <title>Sequencing the genomes of 1000 actinobacteria strains.</title>
        <authorList>
            <person name="Klenk H.-P."/>
        </authorList>
    </citation>
    <scope>NUCLEOTIDE SEQUENCE [LARGE SCALE GENOMIC DNA]</scope>
    <source>
        <strain evidence="3 4">DSM 12511</strain>
    </source>
</reference>
<dbReference type="RefSeq" id="WP_184749004.1">
    <property type="nucleotide sequence ID" value="NZ_BAAAJR010000012.1"/>
</dbReference>
<proteinExistence type="predicted"/>
<feature type="transmembrane region" description="Helical" evidence="1">
    <location>
        <begin position="23"/>
        <end position="44"/>
    </location>
</feature>
<keyword evidence="1" id="KW-1133">Transmembrane helix</keyword>
<protein>
    <recommendedName>
        <fullName evidence="2">2TM domain-containing protein</fullName>
    </recommendedName>
</protein>
<gene>
    <name evidence="3" type="ORF">HD594_000017</name>
</gene>
<evidence type="ECO:0000259" key="2">
    <source>
        <dbReference type="Pfam" id="PF13239"/>
    </source>
</evidence>
<feature type="domain" description="2TM" evidence="2">
    <location>
        <begin position="13"/>
        <end position="85"/>
    </location>
</feature>
<sequence>MSDISGLTEEQLAFRRAKATTGLLWHVGVYVIINGMLWFLDLWTGPGIQWAFWVTVFWGVGLLFHVLAWFVDGRQVERRLAQHYLEKERRDNP</sequence>
<dbReference type="Proteomes" id="UP000537775">
    <property type="component" value="Unassembled WGS sequence"/>
</dbReference>
<dbReference type="EMBL" id="JACHML010000001">
    <property type="protein sequence ID" value="MBB6389704.1"/>
    <property type="molecule type" value="Genomic_DNA"/>
</dbReference>
<keyword evidence="1" id="KW-0472">Membrane</keyword>
<comment type="caution">
    <text evidence="3">The sequence shown here is derived from an EMBL/GenBank/DDBJ whole genome shotgun (WGS) entry which is preliminary data.</text>
</comment>
<evidence type="ECO:0000313" key="3">
    <source>
        <dbReference type="EMBL" id="MBB6389704.1"/>
    </source>
</evidence>
<accession>A0A7X0KT36</accession>
<keyword evidence="1" id="KW-0812">Transmembrane</keyword>
<evidence type="ECO:0000256" key="1">
    <source>
        <dbReference type="SAM" id="Phobius"/>
    </source>
</evidence>
<keyword evidence="4" id="KW-1185">Reference proteome</keyword>